<evidence type="ECO:0000313" key="3">
    <source>
        <dbReference type="Proteomes" id="UP001168821"/>
    </source>
</evidence>
<keyword evidence="3" id="KW-1185">Reference proteome</keyword>
<dbReference type="SUPFAM" id="SSF55315">
    <property type="entry name" value="L30e-like"/>
    <property type="match status" value="1"/>
</dbReference>
<reference evidence="2" key="1">
    <citation type="journal article" date="2023" name="G3 (Bethesda)">
        <title>Whole genome assemblies of Zophobas morio and Tenebrio molitor.</title>
        <authorList>
            <person name="Kaur S."/>
            <person name="Stinson S.A."/>
            <person name="diCenzo G.C."/>
        </authorList>
    </citation>
    <scope>NUCLEOTIDE SEQUENCE</scope>
    <source>
        <strain evidence="2">QUZm001</strain>
    </source>
</reference>
<evidence type="ECO:0000313" key="2">
    <source>
        <dbReference type="EMBL" id="KAJ3645825.1"/>
    </source>
</evidence>
<dbReference type="PANTHER" id="PTHR46948">
    <property type="entry name" value="RIBONUCLEASE P PROTEIN SUBUNIT P38"/>
    <property type="match status" value="1"/>
</dbReference>
<dbReference type="InterPro" id="IPR042848">
    <property type="entry name" value="Rpp38"/>
</dbReference>
<name>A0AA38HY30_9CUCU</name>
<organism evidence="2 3">
    <name type="scientific">Zophobas morio</name>
    <dbReference type="NCBI Taxonomy" id="2755281"/>
    <lineage>
        <taxon>Eukaryota</taxon>
        <taxon>Metazoa</taxon>
        <taxon>Ecdysozoa</taxon>
        <taxon>Arthropoda</taxon>
        <taxon>Hexapoda</taxon>
        <taxon>Insecta</taxon>
        <taxon>Pterygota</taxon>
        <taxon>Neoptera</taxon>
        <taxon>Endopterygota</taxon>
        <taxon>Coleoptera</taxon>
        <taxon>Polyphaga</taxon>
        <taxon>Cucujiformia</taxon>
        <taxon>Tenebrionidae</taxon>
        <taxon>Zophobas</taxon>
    </lineage>
</organism>
<dbReference type="GO" id="GO:0005655">
    <property type="term" value="C:nucleolar ribonuclease P complex"/>
    <property type="evidence" value="ECO:0007669"/>
    <property type="project" value="InterPro"/>
</dbReference>
<proteinExistence type="predicted"/>
<dbReference type="GO" id="GO:0001650">
    <property type="term" value="C:fibrillar center"/>
    <property type="evidence" value="ECO:0007669"/>
    <property type="project" value="TreeGrafter"/>
</dbReference>
<dbReference type="Gene3D" id="3.30.1330.30">
    <property type="match status" value="1"/>
</dbReference>
<dbReference type="EMBL" id="JALNTZ010000007">
    <property type="protein sequence ID" value="KAJ3645825.1"/>
    <property type="molecule type" value="Genomic_DNA"/>
</dbReference>
<sequence>METPTITKKQAKSTLSGKKKKKTEVIKNVLGKPFQTFWPSLSPGDSNQLRETLEKFLPRLYPFKINIPYKKIQSIPKQERKTFRQTFHTQTQIEVNESAKTYIVFGVNDVSKLLENQEAASVLIEGQVQPRLFVQHIIDQAVLYHVPVLIVDNLKQICKNKCGISGAVVALKKSIRPDSELGIIQQTIFSISENYPVPENHINACRRTLDITTITIPDSEAGDECDLDDVKEKSEVKPDFHLKKEDKGKRVFVPQAPVKEKVMDFISLDSNCVNFESTNSKKIESVKIPYHKLKVKRVQGNKNRNKRKMEKFKKK</sequence>
<dbReference type="InterPro" id="IPR029064">
    <property type="entry name" value="Ribosomal_eL30-like_sf"/>
</dbReference>
<accession>A0AA38HY30</accession>
<dbReference type="AlphaFoldDB" id="A0AA38HY30"/>
<dbReference type="Pfam" id="PF01248">
    <property type="entry name" value="Ribosomal_L7Ae"/>
    <property type="match status" value="1"/>
</dbReference>
<dbReference type="GO" id="GO:0004526">
    <property type="term" value="F:ribonuclease P activity"/>
    <property type="evidence" value="ECO:0007669"/>
    <property type="project" value="TreeGrafter"/>
</dbReference>
<evidence type="ECO:0000259" key="1">
    <source>
        <dbReference type="Pfam" id="PF01248"/>
    </source>
</evidence>
<dbReference type="Proteomes" id="UP001168821">
    <property type="component" value="Unassembled WGS sequence"/>
</dbReference>
<feature type="domain" description="Ribosomal protein eL8/eL30/eS12/Gadd45" evidence="1">
    <location>
        <begin position="99"/>
        <end position="157"/>
    </location>
</feature>
<dbReference type="InterPro" id="IPR004038">
    <property type="entry name" value="Ribosomal_eL8/eL30/eS12/Gad45"/>
</dbReference>
<gene>
    <name evidence="2" type="ORF">Zmor_023453</name>
</gene>
<dbReference type="GO" id="GO:0001682">
    <property type="term" value="P:tRNA 5'-leader removal"/>
    <property type="evidence" value="ECO:0007669"/>
    <property type="project" value="InterPro"/>
</dbReference>
<protein>
    <recommendedName>
        <fullName evidence="1">Ribosomal protein eL8/eL30/eS12/Gadd45 domain-containing protein</fullName>
    </recommendedName>
</protein>
<comment type="caution">
    <text evidence="2">The sequence shown here is derived from an EMBL/GenBank/DDBJ whole genome shotgun (WGS) entry which is preliminary data.</text>
</comment>
<dbReference type="GO" id="GO:0033204">
    <property type="term" value="F:ribonuclease P RNA binding"/>
    <property type="evidence" value="ECO:0007669"/>
    <property type="project" value="TreeGrafter"/>
</dbReference>
<dbReference type="GO" id="GO:0000172">
    <property type="term" value="C:ribonuclease MRP complex"/>
    <property type="evidence" value="ECO:0007669"/>
    <property type="project" value="InterPro"/>
</dbReference>
<dbReference type="PANTHER" id="PTHR46948:SF1">
    <property type="entry name" value="RIBONUCLEASE P PROTEIN SUBUNIT P38"/>
    <property type="match status" value="1"/>
</dbReference>